<keyword evidence="7 9" id="KW-0460">Magnesium</keyword>
<dbReference type="SUPFAM" id="SSF143430">
    <property type="entry name" value="TTP0101/SSO1404-like"/>
    <property type="match status" value="1"/>
</dbReference>
<dbReference type="InterPro" id="IPR021127">
    <property type="entry name" value="CRISPR_associated_Cas2"/>
</dbReference>
<dbReference type="KEGG" id="slh:YH65_04845"/>
<dbReference type="Pfam" id="PF09827">
    <property type="entry name" value="CRISPR_Cas2"/>
    <property type="match status" value="1"/>
</dbReference>
<keyword evidence="4 9" id="KW-0479">Metal-binding</keyword>
<evidence type="ECO:0000256" key="9">
    <source>
        <dbReference type="HAMAP-Rule" id="MF_01471"/>
    </source>
</evidence>
<evidence type="ECO:0000256" key="5">
    <source>
        <dbReference type="ARBA" id="ARBA00022759"/>
    </source>
</evidence>
<evidence type="ECO:0000313" key="11">
    <source>
        <dbReference type="Proteomes" id="UP000034444"/>
    </source>
</evidence>
<name>A0A7U4RQK9_9BACT</name>
<organism evidence="10 11">
    <name type="scientific">Sulfurovum lithotrophicum</name>
    <dbReference type="NCBI Taxonomy" id="206403"/>
    <lineage>
        <taxon>Bacteria</taxon>
        <taxon>Pseudomonadati</taxon>
        <taxon>Campylobacterota</taxon>
        <taxon>Epsilonproteobacteria</taxon>
        <taxon>Campylobacterales</taxon>
        <taxon>Sulfurovaceae</taxon>
        <taxon>Sulfurovum</taxon>
    </lineage>
</organism>
<dbReference type="GO" id="GO:0043571">
    <property type="term" value="P:maintenance of CRISPR repeat elements"/>
    <property type="evidence" value="ECO:0007669"/>
    <property type="project" value="UniProtKB-UniRule"/>
</dbReference>
<comment type="subunit">
    <text evidence="9">Homodimer, forms a heterotetramer with a Cas1 homodimer.</text>
</comment>
<dbReference type="GO" id="GO:0016787">
    <property type="term" value="F:hydrolase activity"/>
    <property type="evidence" value="ECO:0007669"/>
    <property type="project" value="UniProtKB-KW"/>
</dbReference>
<evidence type="ECO:0000256" key="7">
    <source>
        <dbReference type="ARBA" id="ARBA00022842"/>
    </source>
</evidence>
<evidence type="ECO:0000313" key="10">
    <source>
        <dbReference type="EMBL" id="AKF24786.1"/>
    </source>
</evidence>
<keyword evidence="5 9" id="KW-0255">Endonuclease</keyword>
<dbReference type="AlphaFoldDB" id="A0A7U4RQK9"/>
<feature type="binding site" evidence="9">
    <location>
        <position position="14"/>
    </location>
    <ligand>
        <name>Mg(2+)</name>
        <dbReference type="ChEBI" id="CHEBI:18420"/>
        <note>catalytic</note>
    </ligand>
</feature>
<sequence>MSAFRIMWLIVMFDLPTQTKKDRKRYRWFSKHLDTESYIRLQYSIYAKVFNSIESANYGKKRLRNFLNTNVKKGNVRILMFTDAQFGKMEIIIGEQSSQEEIVQPTLFDF</sequence>
<dbReference type="HAMAP" id="MF_01471">
    <property type="entry name" value="Cas2"/>
    <property type="match status" value="1"/>
</dbReference>
<dbReference type="EMBL" id="CP011308">
    <property type="protein sequence ID" value="AKF24786.1"/>
    <property type="molecule type" value="Genomic_DNA"/>
</dbReference>
<dbReference type="NCBIfam" id="TIGR01573">
    <property type="entry name" value="cas2"/>
    <property type="match status" value="1"/>
</dbReference>
<evidence type="ECO:0000256" key="4">
    <source>
        <dbReference type="ARBA" id="ARBA00022723"/>
    </source>
</evidence>
<evidence type="ECO:0000256" key="2">
    <source>
        <dbReference type="ARBA" id="ARBA00009959"/>
    </source>
</evidence>
<comment type="function">
    <text evidence="9">CRISPR (clustered regularly interspaced short palindromic repeat), is an adaptive immune system that provides protection against mobile genetic elements (viruses, transposable elements and conjugative plasmids). CRISPR clusters contain sequences complementary to antecedent mobile elements and target invading nucleic acids. CRISPR clusters are transcribed and processed into CRISPR RNA (crRNA). Functions as a ssRNA-specific endoribonuclease. Involved in the integration of spacer DNA into the CRISPR cassette.</text>
</comment>
<dbReference type="GO" id="GO:0004521">
    <property type="term" value="F:RNA endonuclease activity"/>
    <property type="evidence" value="ECO:0007669"/>
    <property type="project" value="InterPro"/>
</dbReference>
<comment type="similarity">
    <text evidence="2 9">Belongs to the CRISPR-associated endoribonuclease Cas2 protein family.</text>
</comment>
<reference evidence="11" key="2">
    <citation type="journal article" date="2017" name="Stand. Genomic Sci.">
        <title>Complete genome sequence of the sulfur-oxidizing chemolithoautotrophic Sulfurovum lithotrophicum 42BKTT.</title>
        <authorList>
            <person name="Jeon W."/>
            <person name="Priscilla L."/>
            <person name="Park G."/>
            <person name="Lee H."/>
            <person name="Lee N."/>
            <person name="Lee D."/>
            <person name="Kwon H."/>
            <person name="Ahn I."/>
            <person name="Lee C."/>
            <person name="Lee H."/>
            <person name="Ahn J."/>
        </authorList>
    </citation>
    <scope>NUCLEOTIDE SEQUENCE [LARGE SCALE GENOMIC DNA]</scope>
    <source>
        <strain evidence="11">ATCC BAA-797 / 42BKT</strain>
    </source>
</reference>
<evidence type="ECO:0000256" key="8">
    <source>
        <dbReference type="ARBA" id="ARBA00023118"/>
    </source>
</evidence>
<keyword evidence="8 9" id="KW-0051">Antiviral defense</keyword>
<dbReference type="GO" id="GO:0051607">
    <property type="term" value="P:defense response to virus"/>
    <property type="evidence" value="ECO:0007669"/>
    <property type="project" value="UniProtKB-UniRule"/>
</dbReference>
<evidence type="ECO:0000256" key="3">
    <source>
        <dbReference type="ARBA" id="ARBA00022722"/>
    </source>
</evidence>
<protein>
    <recommendedName>
        <fullName evidence="9">CRISPR-associated endoribonuclease Cas2</fullName>
        <ecNumber evidence="9">3.1.-.-</ecNumber>
    </recommendedName>
</protein>
<dbReference type="OrthoDB" id="9791737at2"/>
<dbReference type="RefSeq" id="WP_046550875.1">
    <property type="nucleotide sequence ID" value="NZ_CP011308.1"/>
</dbReference>
<reference evidence="10 11" key="1">
    <citation type="submission" date="2015-04" db="EMBL/GenBank/DDBJ databases">
        <title>Complete genome sequence of Sulfurovum lithotrophicum ATCC BAA-797T.</title>
        <authorList>
            <person name="Ahn J."/>
            <person name="Park G."/>
            <person name="Jeon W."/>
            <person name="Jang Y."/>
            <person name="Jang M."/>
            <person name="Lee H."/>
            <person name="Lee H."/>
        </authorList>
    </citation>
    <scope>NUCLEOTIDE SEQUENCE [LARGE SCALE GENOMIC DNA]</scope>
    <source>
        <strain evidence="11">ATCC BAA-797 / 42BKT</strain>
    </source>
</reference>
<comment type="cofactor">
    <cofactor evidence="1 9">
        <name>Mg(2+)</name>
        <dbReference type="ChEBI" id="CHEBI:18420"/>
    </cofactor>
</comment>
<proteinExistence type="inferred from homology"/>
<dbReference type="Gene3D" id="3.30.70.240">
    <property type="match status" value="1"/>
</dbReference>
<evidence type="ECO:0000256" key="6">
    <source>
        <dbReference type="ARBA" id="ARBA00022801"/>
    </source>
</evidence>
<keyword evidence="6 9" id="KW-0378">Hydrolase</keyword>
<keyword evidence="11" id="KW-1185">Reference proteome</keyword>
<dbReference type="Proteomes" id="UP000034444">
    <property type="component" value="Chromosome"/>
</dbReference>
<dbReference type="GO" id="GO:0046872">
    <property type="term" value="F:metal ion binding"/>
    <property type="evidence" value="ECO:0007669"/>
    <property type="project" value="UniProtKB-UniRule"/>
</dbReference>
<gene>
    <name evidence="9" type="primary">cas2</name>
    <name evidence="10" type="ORF">YH65_04845</name>
</gene>
<evidence type="ECO:0000256" key="1">
    <source>
        <dbReference type="ARBA" id="ARBA00001946"/>
    </source>
</evidence>
<accession>A0A7U4RQK9</accession>
<keyword evidence="3 9" id="KW-0540">Nuclease</keyword>
<dbReference type="InterPro" id="IPR019199">
    <property type="entry name" value="Virulence_VapD/CRISPR_Cas2"/>
</dbReference>
<dbReference type="EC" id="3.1.-.-" evidence="9"/>